<reference evidence="7 8" key="1">
    <citation type="submission" date="2024-11" db="EMBL/GenBank/DDBJ databases">
        <title>Adaptive evolution of stress response genes in parasites aligns with host niche diversity.</title>
        <authorList>
            <person name="Hahn C."/>
            <person name="Resl P."/>
        </authorList>
    </citation>
    <scope>NUCLEOTIDE SEQUENCE [LARGE SCALE GENOMIC DNA]</scope>
    <source>
        <strain evidence="7">EGGRZ-B1_66</strain>
        <tissue evidence="7">Body</tissue>
    </source>
</reference>
<dbReference type="EMBL" id="JBJKFK010000043">
    <property type="protein sequence ID" value="KAL3320572.1"/>
    <property type="molecule type" value="Genomic_DNA"/>
</dbReference>
<dbReference type="Pfam" id="PF07717">
    <property type="entry name" value="OB_NTP_bind"/>
    <property type="match status" value="1"/>
</dbReference>
<evidence type="ECO:0000256" key="1">
    <source>
        <dbReference type="ARBA" id="ARBA00022741"/>
    </source>
</evidence>
<dbReference type="InterPro" id="IPR011709">
    <property type="entry name" value="DEAD-box_helicase_OB_fold"/>
</dbReference>
<evidence type="ECO:0000256" key="5">
    <source>
        <dbReference type="SAM" id="MobiDB-lite"/>
    </source>
</evidence>
<dbReference type="PANTHER" id="PTHR18934:SF99">
    <property type="entry name" value="ATP-DEPENDENT RNA HELICASE DHX37-RELATED"/>
    <property type="match status" value="1"/>
</dbReference>
<proteinExistence type="predicted"/>
<feature type="domain" description="DEAD-box helicase OB fold" evidence="6">
    <location>
        <begin position="230"/>
        <end position="289"/>
    </location>
</feature>
<evidence type="ECO:0000259" key="6">
    <source>
        <dbReference type="Pfam" id="PF07717"/>
    </source>
</evidence>
<keyword evidence="1" id="KW-0547">Nucleotide-binding</keyword>
<dbReference type="GO" id="GO:0004386">
    <property type="term" value="F:helicase activity"/>
    <property type="evidence" value="ECO:0007669"/>
    <property type="project" value="UniProtKB-KW"/>
</dbReference>
<feature type="compositionally biased region" description="Acidic residues" evidence="5">
    <location>
        <begin position="334"/>
        <end position="346"/>
    </location>
</feature>
<accession>A0ABD2QN57</accession>
<dbReference type="AlphaFoldDB" id="A0ABD2QN57"/>
<comment type="caution">
    <text evidence="7">The sequence shown here is derived from an EMBL/GenBank/DDBJ whole genome shotgun (WGS) entry which is preliminary data.</text>
</comment>
<gene>
    <name evidence="7" type="primary">DHX37_1</name>
    <name evidence="7" type="ORF">Ciccas_000738</name>
</gene>
<dbReference type="Pfam" id="PF21010">
    <property type="entry name" value="HA2_C"/>
    <property type="match status" value="1"/>
</dbReference>
<dbReference type="PANTHER" id="PTHR18934">
    <property type="entry name" value="ATP-DEPENDENT RNA HELICASE"/>
    <property type="match status" value="1"/>
</dbReference>
<evidence type="ECO:0000256" key="2">
    <source>
        <dbReference type="ARBA" id="ARBA00022801"/>
    </source>
</evidence>
<protein>
    <submittedName>
        <fullName evidence="7">ATP-dependent RNA helicase dhx37</fullName>
    </submittedName>
</protein>
<keyword evidence="8" id="KW-1185">Reference proteome</keyword>
<keyword evidence="3 7" id="KW-0347">Helicase</keyword>
<evidence type="ECO:0000256" key="3">
    <source>
        <dbReference type="ARBA" id="ARBA00022806"/>
    </source>
</evidence>
<dbReference type="Gene3D" id="1.20.120.1080">
    <property type="match status" value="1"/>
</dbReference>
<name>A0ABD2QN57_9PLAT</name>
<dbReference type="Proteomes" id="UP001626550">
    <property type="component" value="Unassembled WGS sequence"/>
</dbReference>
<sequence>MYRGEPVPNYKITPSGQWMSNMPVSVRLARMLLYANQCELMPYTIVLVAALTVPNLWVLNKSQEEDQTTASLQEIFVRQFVRDKHDLLLGDFAIILGTLCCLERFYAQLHGLIAIEDAEVARITNLDKGSFCKNVRQILNPDDVMAQLCVNCGVRFKAYREFRQLRRQLTEVLNANIPDLELDFAQSVLSKPTEEQVDKLRQLVLVASPCHLAQKIFLKGLRLPQKDRKRLRYAYKAVDVTQPVFIHHQSPINRENFTIVAFMEMHTTSKPFLTNVCAVDPQWIPFLAPECIDVRGVMYTPEDEDSGALKRGKRVAGKKDVMKRGKKAKHGSESETESEEEQEEEATEVKEVEESALTEPSYDAEHDQILVSAKEINYIGAGHRHLVKEAEESLDQLESAHIFPLPGSLRCELFVNSLYFISQVPLVSPASFKSMGEDECYTWAARWFARALLQGEVFREPHPLSRFFPKKIKTSLSTKTLTASWGL</sequence>
<evidence type="ECO:0000313" key="7">
    <source>
        <dbReference type="EMBL" id="KAL3320572.1"/>
    </source>
</evidence>
<organism evidence="7 8">
    <name type="scientific">Cichlidogyrus casuarinus</name>
    <dbReference type="NCBI Taxonomy" id="1844966"/>
    <lineage>
        <taxon>Eukaryota</taxon>
        <taxon>Metazoa</taxon>
        <taxon>Spiralia</taxon>
        <taxon>Lophotrochozoa</taxon>
        <taxon>Platyhelminthes</taxon>
        <taxon>Monogenea</taxon>
        <taxon>Monopisthocotylea</taxon>
        <taxon>Dactylogyridea</taxon>
        <taxon>Ancyrocephalidae</taxon>
        <taxon>Cichlidogyrus</taxon>
    </lineage>
</organism>
<evidence type="ECO:0000256" key="4">
    <source>
        <dbReference type="ARBA" id="ARBA00022840"/>
    </source>
</evidence>
<keyword evidence="4" id="KW-0067">ATP-binding</keyword>
<keyword evidence="2" id="KW-0378">Hydrolase</keyword>
<evidence type="ECO:0000313" key="8">
    <source>
        <dbReference type="Proteomes" id="UP001626550"/>
    </source>
</evidence>
<feature type="region of interest" description="Disordered" evidence="5">
    <location>
        <begin position="303"/>
        <end position="361"/>
    </location>
</feature>
<dbReference type="GO" id="GO:0016787">
    <property type="term" value="F:hydrolase activity"/>
    <property type="evidence" value="ECO:0007669"/>
    <property type="project" value="UniProtKB-KW"/>
</dbReference>
<dbReference type="GO" id="GO:0005524">
    <property type="term" value="F:ATP binding"/>
    <property type="evidence" value="ECO:0007669"/>
    <property type="project" value="UniProtKB-KW"/>
</dbReference>